<name>I3ZMM8_TERRK</name>
<dbReference type="EMBL" id="CP003379">
    <property type="protein sequence ID" value="AFL90496.1"/>
    <property type="molecule type" value="Genomic_DNA"/>
</dbReference>
<reference evidence="2 3" key="1">
    <citation type="submission" date="2012-06" db="EMBL/GenBank/DDBJ databases">
        <title>Complete genome of Terriglobus roseus DSM 18391.</title>
        <authorList>
            <consortium name="US DOE Joint Genome Institute (JGI-PGF)"/>
            <person name="Lucas S."/>
            <person name="Copeland A."/>
            <person name="Lapidus A."/>
            <person name="Glavina del Rio T."/>
            <person name="Dalin E."/>
            <person name="Tice H."/>
            <person name="Bruce D."/>
            <person name="Goodwin L."/>
            <person name="Pitluck S."/>
            <person name="Peters L."/>
            <person name="Mikhailova N."/>
            <person name="Munk A.C.C."/>
            <person name="Kyrpides N."/>
            <person name="Mavromatis K."/>
            <person name="Ivanova N."/>
            <person name="Brettin T."/>
            <person name="Detter J.C."/>
            <person name="Han C."/>
            <person name="Larimer F."/>
            <person name="Land M."/>
            <person name="Hauser L."/>
            <person name="Markowitz V."/>
            <person name="Cheng J.-F."/>
            <person name="Hugenholtz P."/>
            <person name="Woyke T."/>
            <person name="Wu D."/>
            <person name="Brambilla E."/>
            <person name="Klenk H.-P."/>
            <person name="Eisen J.A."/>
        </authorList>
    </citation>
    <scope>NUCLEOTIDE SEQUENCE [LARGE SCALE GENOMIC DNA]</scope>
    <source>
        <strain evidence="3">DSM 18391 / NRRL B-41598 / KBS 63</strain>
    </source>
</reference>
<proteinExistence type="predicted"/>
<protein>
    <submittedName>
        <fullName evidence="2">Uncharacterized protein</fullName>
    </submittedName>
</protein>
<feature type="transmembrane region" description="Helical" evidence="1">
    <location>
        <begin position="79"/>
        <end position="97"/>
    </location>
</feature>
<sequence>MRSVEEPGLGGVAAAMVAAGAGSAAMGVFYVLGGMKSAYFNLYKPAGALSGVSTAAIVVWLVVWAVLAKRWKVRHIGMGTASAVALGLLVLGLLLTYPPVERLF</sequence>
<feature type="transmembrane region" description="Helical" evidence="1">
    <location>
        <begin position="45"/>
        <end position="67"/>
    </location>
</feature>
<evidence type="ECO:0000313" key="3">
    <source>
        <dbReference type="Proteomes" id="UP000006056"/>
    </source>
</evidence>
<keyword evidence="1" id="KW-0812">Transmembrane</keyword>
<gene>
    <name evidence="2" type="ordered locus">Terro_4299</name>
</gene>
<keyword evidence="1" id="KW-0472">Membrane</keyword>
<evidence type="ECO:0000256" key="1">
    <source>
        <dbReference type="SAM" id="Phobius"/>
    </source>
</evidence>
<dbReference type="KEGG" id="trs:Terro_4299"/>
<dbReference type="Proteomes" id="UP000006056">
    <property type="component" value="Chromosome"/>
</dbReference>
<keyword evidence="3" id="KW-1185">Reference proteome</keyword>
<feature type="transmembrane region" description="Helical" evidence="1">
    <location>
        <begin position="12"/>
        <end position="33"/>
    </location>
</feature>
<accession>I3ZMM8</accession>
<dbReference type="HOGENOM" id="CLU_149176_0_0_0"/>
<dbReference type="AlphaFoldDB" id="I3ZMM8"/>
<organism evidence="2 3">
    <name type="scientific">Terriglobus roseus (strain DSM 18391 / NRRL B-41598 / KBS 63)</name>
    <dbReference type="NCBI Taxonomy" id="926566"/>
    <lineage>
        <taxon>Bacteria</taxon>
        <taxon>Pseudomonadati</taxon>
        <taxon>Acidobacteriota</taxon>
        <taxon>Terriglobia</taxon>
        <taxon>Terriglobales</taxon>
        <taxon>Acidobacteriaceae</taxon>
        <taxon>Terriglobus</taxon>
    </lineage>
</organism>
<keyword evidence="1" id="KW-1133">Transmembrane helix</keyword>
<dbReference type="RefSeq" id="WP_014787756.1">
    <property type="nucleotide sequence ID" value="NC_018014.1"/>
</dbReference>
<dbReference type="STRING" id="926566.Terro_4299"/>
<evidence type="ECO:0000313" key="2">
    <source>
        <dbReference type="EMBL" id="AFL90496.1"/>
    </source>
</evidence>